<reference evidence="1" key="3">
    <citation type="submission" date="2021-10" db="EMBL/GenBank/DDBJ databases">
        <authorList>
            <person name="Mesa V."/>
        </authorList>
    </citation>
    <scope>NUCLEOTIDE SEQUENCE</scope>
    <source>
        <strain evidence="1">CC3_PB</strain>
    </source>
</reference>
<gene>
    <name evidence="2" type="ORF">CNEO2_530014</name>
    <name evidence="1" type="ORF">CNEO_44450</name>
    <name evidence="4" type="ORF">CNEONATNEC25_01183</name>
    <name evidence="3" type="ORF">CQ394_00440</name>
</gene>
<sequence>MEYILTMIFTTEGGKSTTLSINKIKQDITQSEVLTLMDLIISKNIFITDSGALVGKGSAKLTKREITKYQVA</sequence>
<evidence type="ECO:0000313" key="5">
    <source>
        <dbReference type="Proteomes" id="UP000220840"/>
    </source>
</evidence>
<reference evidence="2" key="4">
    <citation type="submission" date="2022-10" db="EMBL/GenBank/DDBJ databases">
        <authorList>
            <person name="Aires J."/>
            <person name="Mesa V."/>
        </authorList>
    </citation>
    <scope>NUCLEOTIDE SEQUENCE</scope>
    <source>
        <strain evidence="2">Clostridium neonatale JD116</strain>
    </source>
</reference>
<dbReference type="Proteomes" id="UP000431451">
    <property type="component" value="Unassembled WGS sequence"/>
</dbReference>
<dbReference type="Proteomes" id="UP000220840">
    <property type="component" value="Unassembled WGS sequence"/>
</dbReference>
<dbReference type="Pfam" id="PF11148">
    <property type="entry name" value="DUF2922"/>
    <property type="match status" value="1"/>
</dbReference>
<evidence type="ECO:0000313" key="4">
    <source>
        <dbReference type="EMBL" id="VCT83586.1"/>
    </source>
</evidence>
<dbReference type="GeneID" id="68876539"/>
<dbReference type="Proteomes" id="UP001189143">
    <property type="component" value="Unassembled WGS sequence"/>
</dbReference>
<reference evidence="4 6" key="2">
    <citation type="submission" date="2018-06" db="EMBL/GenBank/DDBJ databases">
        <authorList>
            <consortium name="IHU Genomes"/>
        </authorList>
    </citation>
    <scope>NUCLEOTIDE SEQUENCE [LARGE SCALE GENOMIC DNA]</scope>
    <source>
        <strain evidence="4 6">NEC25</strain>
    </source>
</reference>
<dbReference type="AlphaFoldDB" id="A0A2A7MEV7"/>
<name>A0A2A7MEV7_9CLOT</name>
<reference evidence="3 5" key="1">
    <citation type="submission" date="2017-10" db="EMBL/GenBank/DDBJ databases">
        <title>Effective Description of Clostridium neonatale sp. nov. linked to necrotizing enterocolitis in neonates and a clarification of species assignable to the genus Clostridium (Prazmowski 1880) emend. Lawson and Rainey 2016.</title>
        <authorList>
            <person name="Bernard K."/>
            <person name="Burdz T."/>
            <person name="Wiebe D."/>
            <person name="Balcewich B."/>
            <person name="Alfa M."/>
            <person name="Bernier A.-M."/>
        </authorList>
    </citation>
    <scope>NUCLEOTIDE SEQUENCE [LARGE SCALE GENOMIC DNA]</scope>
    <source>
        <strain evidence="3 5">LCDC99A005</strain>
    </source>
</reference>
<evidence type="ECO:0000313" key="2">
    <source>
        <dbReference type="EMBL" id="CAI3650888.1"/>
    </source>
</evidence>
<protein>
    <submittedName>
        <fullName evidence="3">DUF2922 domain-containing protein</fullName>
    </submittedName>
</protein>
<evidence type="ECO:0000313" key="3">
    <source>
        <dbReference type="EMBL" id="PEG30235.1"/>
    </source>
</evidence>
<dbReference type="STRING" id="137838.GCA_001458595_01524"/>
<evidence type="ECO:0000313" key="6">
    <source>
        <dbReference type="Proteomes" id="UP000431451"/>
    </source>
</evidence>
<dbReference type="RefSeq" id="WP_058294408.1">
    <property type="nucleotide sequence ID" value="NZ_CAKJVD010000042.1"/>
</dbReference>
<accession>A0A2A7MEV7</accession>
<dbReference type="EMBL" id="CAMTCP010000252">
    <property type="protein sequence ID" value="CAI3650888.1"/>
    <property type="molecule type" value="Genomic_DNA"/>
</dbReference>
<dbReference type="EMBL" id="UWJD01000001">
    <property type="protein sequence ID" value="VCT83586.1"/>
    <property type="molecule type" value="Genomic_DNA"/>
</dbReference>
<dbReference type="Proteomes" id="UP000789738">
    <property type="component" value="Unassembled WGS sequence"/>
</dbReference>
<dbReference type="EMBL" id="PDCJ01000001">
    <property type="protein sequence ID" value="PEG30235.1"/>
    <property type="molecule type" value="Genomic_DNA"/>
</dbReference>
<keyword evidence="5" id="KW-1185">Reference proteome</keyword>
<evidence type="ECO:0000313" key="1">
    <source>
        <dbReference type="EMBL" id="CAG9709866.1"/>
    </source>
</evidence>
<dbReference type="InterPro" id="IPR021321">
    <property type="entry name" value="DUF2922"/>
</dbReference>
<dbReference type="OrthoDB" id="9795264at2"/>
<organism evidence="3 5">
    <name type="scientific">Clostridium neonatale</name>
    <dbReference type="NCBI Taxonomy" id="137838"/>
    <lineage>
        <taxon>Bacteria</taxon>
        <taxon>Bacillati</taxon>
        <taxon>Bacillota</taxon>
        <taxon>Clostridia</taxon>
        <taxon>Eubacteriales</taxon>
        <taxon>Clostridiaceae</taxon>
        <taxon>Clostridium</taxon>
    </lineage>
</organism>
<dbReference type="EMBL" id="CAKJVE010000004">
    <property type="protein sequence ID" value="CAG9709866.1"/>
    <property type="molecule type" value="Genomic_DNA"/>
</dbReference>
<proteinExistence type="predicted"/>